<gene>
    <name evidence="1" type="ORF">BWGOE8_32280</name>
</gene>
<protein>
    <submittedName>
        <fullName evidence="1">Uncharacterized protein</fullName>
    </submittedName>
</protein>
<organism evidence="1 2">
    <name type="scientific">Bacillus mycoides</name>
    <dbReference type="NCBI Taxonomy" id="1405"/>
    <lineage>
        <taxon>Bacteria</taxon>
        <taxon>Bacillati</taxon>
        <taxon>Bacillota</taxon>
        <taxon>Bacilli</taxon>
        <taxon>Bacillales</taxon>
        <taxon>Bacillaceae</taxon>
        <taxon>Bacillus</taxon>
        <taxon>Bacillus cereus group</taxon>
    </lineage>
</organism>
<dbReference type="AlphaFoldDB" id="A0A1E8B5Y6"/>
<evidence type="ECO:0000313" key="1">
    <source>
        <dbReference type="EMBL" id="OFD77360.1"/>
    </source>
</evidence>
<evidence type="ECO:0000313" key="2">
    <source>
        <dbReference type="Proteomes" id="UP000175706"/>
    </source>
</evidence>
<proteinExistence type="predicted"/>
<name>A0A1E8B5Y6_BACMY</name>
<accession>A0A1E8B5Y6</accession>
<dbReference type="EMBL" id="LXLT01000042">
    <property type="protein sequence ID" value="OFD77360.1"/>
    <property type="molecule type" value="Genomic_DNA"/>
</dbReference>
<reference evidence="1 2" key="1">
    <citation type="submission" date="2016-05" db="EMBL/GenBank/DDBJ databases">
        <title>Bacillus thuringiensis and Bacillus weihenstephanensis as novel biocontrol agents of wilt causing Verticillium species.</title>
        <authorList>
            <person name="Hollensteiner J."/>
            <person name="Wemheuer F."/>
            <person name="Harting R."/>
            <person name="Kolarzyk A."/>
            <person name="Diaz-Valerio S."/>
            <person name="Poehlein A."/>
            <person name="Brzuszkiewicz E."/>
            <person name="Nesemann K."/>
            <person name="Braus-Stromeyer S."/>
            <person name="Braus G."/>
            <person name="Daniel R."/>
            <person name="Liesegang H."/>
        </authorList>
    </citation>
    <scope>NUCLEOTIDE SEQUENCE [LARGE SCALE GENOMIC DNA]</scope>
    <source>
        <strain evidence="1 2">GOE8</strain>
    </source>
</reference>
<comment type="caution">
    <text evidence="1">The sequence shown here is derived from an EMBL/GenBank/DDBJ whole genome shotgun (WGS) entry which is preliminary data.</text>
</comment>
<sequence length="57" mass="6383">MHLSCGFVDMFSAHFIKKIALASDSIASCAVIIEKKLTVYWISGYNSESLKNNENEK</sequence>
<dbReference type="Proteomes" id="UP000175706">
    <property type="component" value="Unassembled WGS sequence"/>
</dbReference>